<evidence type="ECO:0000256" key="1">
    <source>
        <dbReference type="ARBA" id="ARBA00011009"/>
    </source>
</evidence>
<evidence type="ECO:0000256" key="12">
    <source>
        <dbReference type="ARBA" id="ARBA00080511"/>
    </source>
</evidence>
<dbReference type="GO" id="GO:0047952">
    <property type="term" value="F:glycerol-3-phosphate dehydrogenase [NAD(P)+] activity"/>
    <property type="evidence" value="ECO:0007669"/>
    <property type="project" value="UniProtKB-UniRule"/>
</dbReference>
<keyword evidence="2 13" id="KW-0444">Lipid biosynthesis</keyword>
<dbReference type="HAMAP" id="MF_00394">
    <property type="entry name" value="NAD_Glyc3P_dehydrog"/>
    <property type="match status" value="1"/>
</dbReference>
<feature type="binding site" evidence="13">
    <location>
        <position position="253"/>
    </location>
    <ligand>
        <name>sn-glycerol 3-phosphate</name>
        <dbReference type="ChEBI" id="CHEBI:57597"/>
    </ligand>
</feature>
<proteinExistence type="inferred from homology"/>
<gene>
    <name evidence="13" type="primary">gpsA</name>
    <name evidence="20" type="ORF">IAD19_01185</name>
</gene>
<dbReference type="GO" id="GO:0046167">
    <property type="term" value="P:glycerol-3-phosphate biosynthetic process"/>
    <property type="evidence" value="ECO:0007669"/>
    <property type="project" value="UniProtKB-UniRule"/>
</dbReference>
<keyword evidence="7 13" id="KW-0594">Phospholipid biosynthesis</keyword>
<dbReference type="Gene3D" id="1.10.1040.10">
    <property type="entry name" value="N-(1-d-carboxylethyl)-l-norvaline Dehydrogenase, domain 2"/>
    <property type="match status" value="1"/>
</dbReference>
<comment type="catalytic activity">
    <reaction evidence="13">
        <text>sn-glycerol 3-phosphate + NAD(+) = dihydroxyacetone phosphate + NADH + H(+)</text>
        <dbReference type="Rhea" id="RHEA:11092"/>
        <dbReference type="ChEBI" id="CHEBI:15378"/>
        <dbReference type="ChEBI" id="CHEBI:57540"/>
        <dbReference type="ChEBI" id="CHEBI:57597"/>
        <dbReference type="ChEBI" id="CHEBI:57642"/>
        <dbReference type="ChEBI" id="CHEBI:57945"/>
        <dbReference type="EC" id="1.1.1.94"/>
    </reaction>
</comment>
<evidence type="ECO:0000313" key="20">
    <source>
        <dbReference type="EMBL" id="HIU41148.1"/>
    </source>
</evidence>
<organism evidence="20 21">
    <name type="scientific">Candidatus Egerieicola faecale</name>
    <dbReference type="NCBI Taxonomy" id="2840774"/>
    <lineage>
        <taxon>Bacteria</taxon>
        <taxon>Bacillati</taxon>
        <taxon>Bacillota</taxon>
        <taxon>Clostridia</taxon>
        <taxon>Eubacteriales</taxon>
        <taxon>Oscillospiraceae</taxon>
        <taxon>Oscillospiraceae incertae sedis</taxon>
        <taxon>Candidatus Egerieicola</taxon>
    </lineage>
</organism>
<evidence type="ECO:0000256" key="2">
    <source>
        <dbReference type="ARBA" id="ARBA00022516"/>
    </source>
</evidence>
<dbReference type="NCBIfam" id="NF000942">
    <property type="entry name" value="PRK00094.1-4"/>
    <property type="match status" value="1"/>
</dbReference>
<feature type="binding site" evidence="16">
    <location>
        <position position="137"/>
    </location>
    <ligand>
        <name>NAD(+)</name>
        <dbReference type="ChEBI" id="CHEBI:57540"/>
    </ligand>
</feature>
<dbReference type="GO" id="GO:0005975">
    <property type="term" value="P:carbohydrate metabolic process"/>
    <property type="evidence" value="ECO:0007669"/>
    <property type="project" value="InterPro"/>
</dbReference>
<dbReference type="PIRSF" id="PIRSF000114">
    <property type="entry name" value="Glycerol-3-P_dh"/>
    <property type="match status" value="1"/>
</dbReference>
<dbReference type="InterPro" id="IPR011128">
    <property type="entry name" value="G3P_DH_NAD-dep_N"/>
</dbReference>
<evidence type="ECO:0000313" key="21">
    <source>
        <dbReference type="Proteomes" id="UP000824082"/>
    </source>
</evidence>
<comment type="subcellular location">
    <subcellularLocation>
        <location evidence="13">Cytoplasm</location>
    </subcellularLocation>
</comment>
<feature type="binding site" evidence="13">
    <location>
        <position position="251"/>
    </location>
    <ligand>
        <name>sn-glycerol 3-phosphate</name>
        <dbReference type="ChEBI" id="CHEBI:57597"/>
    </ligand>
</feature>
<dbReference type="EC" id="1.1.1.94" evidence="10 13"/>
<dbReference type="EMBL" id="DVMX01000020">
    <property type="protein sequence ID" value="HIU41148.1"/>
    <property type="molecule type" value="Genomic_DNA"/>
</dbReference>
<feature type="binding site" evidence="13">
    <location>
        <position position="188"/>
    </location>
    <ligand>
        <name>sn-glycerol 3-phosphate</name>
        <dbReference type="ChEBI" id="CHEBI:57597"/>
    </ligand>
</feature>
<evidence type="ECO:0000256" key="14">
    <source>
        <dbReference type="PIRSR" id="PIRSR000114-1"/>
    </source>
</evidence>
<evidence type="ECO:0000259" key="18">
    <source>
        <dbReference type="Pfam" id="PF01210"/>
    </source>
</evidence>
<comment type="caution">
    <text evidence="20">The sequence shown here is derived from an EMBL/GenBank/DDBJ whole genome shotgun (WGS) entry which is preliminary data.</text>
</comment>
<evidence type="ECO:0000256" key="3">
    <source>
        <dbReference type="ARBA" id="ARBA00022857"/>
    </source>
</evidence>
<keyword evidence="13" id="KW-0963">Cytoplasm</keyword>
<comment type="catalytic activity">
    <reaction evidence="9">
        <text>sn-glycerol 3-phosphate + NADP(+) = dihydroxyacetone phosphate + NADPH + H(+)</text>
        <dbReference type="Rhea" id="RHEA:11096"/>
        <dbReference type="ChEBI" id="CHEBI:15378"/>
        <dbReference type="ChEBI" id="CHEBI:57597"/>
        <dbReference type="ChEBI" id="CHEBI:57642"/>
        <dbReference type="ChEBI" id="CHEBI:57783"/>
        <dbReference type="ChEBI" id="CHEBI:58349"/>
        <dbReference type="EC" id="1.1.1.94"/>
    </reaction>
    <physiologicalReaction direction="right-to-left" evidence="9">
        <dbReference type="Rhea" id="RHEA:11098"/>
    </physiologicalReaction>
</comment>
<feature type="binding site" evidence="13">
    <location>
        <position position="133"/>
    </location>
    <ligand>
        <name>sn-glycerol 3-phosphate</name>
        <dbReference type="ChEBI" id="CHEBI:57597"/>
    </ligand>
</feature>
<dbReference type="InterPro" id="IPR036291">
    <property type="entry name" value="NAD(P)-bd_dom_sf"/>
</dbReference>
<evidence type="ECO:0000256" key="9">
    <source>
        <dbReference type="ARBA" id="ARBA00052716"/>
    </source>
</evidence>
<feature type="binding site" evidence="13">
    <location>
        <position position="105"/>
    </location>
    <ligand>
        <name>sn-glycerol 3-phosphate</name>
        <dbReference type="ChEBI" id="CHEBI:57597"/>
    </ligand>
</feature>
<feature type="binding site" evidence="13">
    <location>
        <position position="105"/>
    </location>
    <ligand>
        <name>NADPH</name>
        <dbReference type="ChEBI" id="CHEBI:57783"/>
    </ligand>
</feature>
<dbReference type="PANTHER" id="PTHR11728:SF1">
    <property type="entry name" value="GLYCEROL-3-PHOSPHATE DEHYDROGENASE [NAD(+)] 2, CHLOROPLASTIC"/>
    <property type="match status" value="1"/>
</dbReference>
<feature type="binding site" evidence="13">
    <location>
        <position position="137"/>
    </location>
    <ligand>
        <name>NADPH</name>
        <dbReference type="ChEBI" id="CHEBI:57783"/>
    </ligand>
</feature>
<evidence type="ECO:0000256" key="6">
    <source>
        <dbReference type="ARBA" id="ARBA00023098"/>
    </source>
</evidence>
<feature type="domain" description="Glycerol-3-phosphate dehydrogenase NAD-dependent C-terminal" evidence="19">
    <location>
        <begin position="177"/>
        <end position="317"/>
    </location>
</feature>
<evidence type="ECO:0000256" key="8">
    <source>
        <dbReference type="ARBA" id="ARBA00023264"/>
    </source>
</evidence>
<evidence type="ECO:0000256" key="5">
    <source>
        <dbReference type="ARBA" id="ARBA00023027"/>
    </source>
</evidence>
<dbReference type="SUPFAM" id="SSF51735">
    <property type="entry name" value="NAD(P)-binding Rossmann-fold domains"/>
    <property type="match status" value="1"/>
</dbReference>
<dbReference type="GO" id="GO:0051287">
    <property type="term" value="F:NAD binding"/>
    <property type="evidence" value="ECO:0007669"/>
    <property type="project" value="InterPro"/>
</dbReference>
<dbReference type="PROSITE" id="PS00957">
    <property type="entry name" value="NAD_G3PDH"/>
    <property type="match status" value="1"/>
</dbReference>
<comment type="function">
    <text evidence="13">Catalyzes the reduction of the glycolytic intermediate dihydroxyacetone phosphate (DHAP) to sn-glycerol 3-phosphate (G3P), the key precursor for phospholipid synthesis.</text>
</comment>
<comment type="pathway">
    <text evidence="13">Membrane lipid metabolism; glycerophospholipid metabolism.</text>
</comment>
<dbReference type="FunFam" id="1.10.1040.10:FF:000001">
    <property type="entry name" value="Glycerol-3-phosphate dehydrogenase [NAD(P)+]"/>
    <property type="match status" value="1"/>
</dbReference>
<dbReference type="GO" id="GO:0006650">
    <property type="term" value="P:glycerophospholipid metabolic process"/>
    <property type="evidence" value="ECO:0007669"/>
    <property type="project" value="UniProtKB-UniRule"/>
</dbReference>
<protein>
    <recommendedName>
        <fullName evidence="11 13">Glycerol-3-phosphate dehydrogenase [NAD(P)+]</fullName>
        <ecNumber evidence="10 13">1.1.1.94</ecNumber>
    </recommendedName>
    <alternativeName>
        <fullName evidence="13">NAD(P)(+)-dependent glycerol-3-phosphate dehydrogenase</fullName>
    </alternativeName>
    <alternativeName>
        <fullName evidence="12 13">NAD(P)H-dependent dihydroxyacetone-phosphate reductase</fullName>
    </alternativeName>
</protein>
<reference evidence="20" key="1">
    <citation type="submission" date="2020-10" db="EMBL/GenBank/DDBJ databases">
        <authorList>
            <person name="Gilroy R."/>
        </authorList>
    </citation>
    <scope>NUCLEOTIDE SEQUENCE</scope>
    <source>
        <strain evidence="20">4509</strain>
    </source>
</reference>
<comment type="caution">
    <text evidence="13">Lacks conserved residue(s) required for the propagation of feature annotation.</text>
</comment>
<evidence type="ECO:0000256" key="11">
    <source>
        <dbReference type="ARBA" id="ARBA00069372"/>
    </source>
</evidence>
<dbReference type="InterPro" id="IPR006168">
    <property type="entry name" value="G3P_DH_NAD-dep"/>
</dbReference>
<dbReference type="GO" id="GO:0046168">
    <property type="term" value="P:glycerol-3-phosphate catabolic process"/>
    <property type="evidence" value="ECO:0007669"/>
    <property type="project" value="InterPro"/>
</dbReference>
<feature type="domain" description="Glycerol-3-phosphate dehydrogenase NAD-dependent N-terminal" evidence="18">
    <location>
        <begin position="4"/>
        <end position="157"/>
    </location>
</feature>
<dbReference type="Pfam" id="PF01210">
    <property type="entry name" value="NAD_Gly3P_dh_N"/>
    <property type="match status" value="1"/>
</dbReference>
<name>A0A9D1IPY8_9FIRM</name>
<dbReference type="PANTHER" id="PTHR11728">
    <property type="entry name" value="GLYCEROL-3-PHOSPHATE DEHYDROGENASE"/>
    <property type="match status" value="1"/>
</dbReference>
<comment type="similarity">
    <text evidence="1 13 17">Belongs to the NAD-dependent glycerol-3-phosphate dehydrogenase family.</text>
</comment>
<evidence type="ECO:0000256" key="16">
    <source>
        <dbReference type="PIRSR" id="PIRSR000114-3"/>
    </source>
</evidence>
<sequence>MNPVFIIGSGGFGTSLAVLLDQCGIPVSLYSAFPQELEAIARDGENKKLLPGIPVPKTIKLTPNKEEAKDFSLAVFAVPSGAVRPVAKSFAGVLAPDTVIVNVGKGFEPSTQKRLSVVLKEEFPQNPVVVLSGPSHAEEIALGVPTTVVAASEDHNAALLVQQSLMQKNLRIYLNDDVLGVELGGALKNIIALAAGILDGMKIGDNARAALMTRGLAEITRLGTAMGAQAATFLGLAGMGDLIVTCTSVHSRNHRAGEYIGQGLSPKEAVEKVGMTVEGISATLCAHELAMGYRVEMPIVEQLYQVLQGNCDATTAIANLMGRPGRAERDRPWGST</sequence>
<feature type="binding site" evidence="13">
    <location>
        <position position="241"/>
    </location>
    <ligand>
        <name>sn-glycerol 3-phosphate</name>
        <dbReference type="ChEBI" id="CHEBI:57597"/>
    </ligand>
</feature>
<evidence type="ECO:0000256" key="13">
    <source>
        <dbReference type="HAMAP-Rule" id="MF_00394"/>
    </source>
</evidence>
<feature type="active site" description="Proton acceptor" evidence="13 14">
    <location>
        <position position="188"/>
    </location>
</feature>
<dbReference type="SUPFAM" id="SSF48179">
    <property type="entry name" value="6-phosphogluconate dehydrogenase C-terminal domain-like"/>
    <property type="match status" value="1"/>
</dbReference>
<feature type="binding site" evidence="13">
    <location>
        <position position="135"/>
    </location>
    <ligand>
        <name>sn-glycerol 3-phosphate</name>
        <dbReference type="ChEBI" id="CHEBI:57597"/>
    </ligand>
</feature>
<feature type="binding site" evidence="16">
    <location>
        <begin position="8"/>
        <end position="13"/>
    </location>
    <ligand>
        <name>NAD(+)</name>
        <dbReference type="ChEBI" id="CHEBI:57540"/>
    </ligand>
</feature>
<dbReference type="InterPro" id="IPR008927">
    <property type="entry name" value="6-PGluconate_DH-like_C_sf"/>
</dbReference>
<dbReference type="Pfam" id="PF07479">
    <property type="entry name" value="NAD_Gly3P_dh_C"/>
    <property type="match status" value="1"/>
</dbReference>
<dbReference type="FunFam" id="3.40.50.720:FF:000019">
    <property type="entry name" value="Glycerol-3-phosphate dehydrogenase [NAD(P)+]"/>
    <property type="match status" value="1"/>
</dbReference>
<evidence type="ECO:0000256" key="7">
    <source>
        <dbReference type="ARBA" id="ARBA00023209"/>
    </source>
</evidence>
<feature type="binding site" evidence="13">
    <location>
        <position position="252"/>
    </location>
    <ligand>
        <name>sn-glycerol 3-phosphate</name>
        <dbReference type="ChEBI" id="CHEBI:57597"/>
    </ligand>
</feature>
<evidence type="ECO:0000256" key="10">
    <source>
        <dbReference type="ARBA" id="ARBA00066687"/>
    </source>
</evidence>
<dbReference type="Gene3D" id="3.40.50.720">
    <property type="entry name" value="NAD(P)-binding Rossmann-like Domain"/>
    <property type="match status" value="1"/>
</dbReference>
<dbReference type="NCBIfam" id="NF000940">
    <property type="entry name" value="PRK00094.1-2"/>
    <property type="match status" value="1"/>
</dbReference>
<feature type="binding site" evidence="16">
    <location>
        <position position="252"/>
    </location>
    <ligand>
        <name>NAD(+)</name>
        <dbReference type="ChEBI" id="CHEBI:57540"/>
    </ligand>
</feature>
<dbReference type="AlphaFoldDB" id="A0A9D1IPY8"/>
<evidence type="ECO:0000256" key="15">
    <source>
        <dbReference type="PIRSR" id="PIRSR000114-2"/>
    </source>
</evidence>
<feature type="binding site" evidence="13">
    <location>
        <position position="278"/>
    </location>
    <ligand>
        <name>NADPH</name>
        <dbReference type="ChEBI" id="CHEBI:57783"/>
    </ligand>
</feature>
<evidence type="ECO:0000259" key="19">
    <source>
        <dbReference type="Pfam" id="PF07479"/>
    </source>
</evidence>
<keyword evidence="5 13" id="KW-0520">NAD</keyword>
<feature type="binding site" evidence="13">
    <location>
        <position position="12"/>
    </location>
    <ligand>
        <name>NADPH</name>
        <dbReference type="ChEBI" id="CHEBI:57783"/>
    </ligand>
</feature>
<keyword evidence="4 13" id="KW-0560">Oxidoreductase</keyword>
<keyword evidence="6 13" id="KW-0443">Lipid metabolism</keyword>
<dbReference type="GO" id="GO:0005829">
    <property type="term" value="C:cytosol"/>
    <property type="evidence" value="ECO:0007669"/>
    <property type="project" value="TreeGrafter"/>
</dbReference>
<feature type="binding site" evidence="15">
    <location>
        <begin position="252"/>
        <end position="253"/>
    </location>
    <ligand>
        <name>substrate</name>
    </ligand>
</feature>
<accession>A0A9D1IPY8</accession>
<keyword evidence="13" id="KW-0547">Nucleotide-binding</keyword>
<keyword evidence="8 13" id="KW-1208">Phospholipid metabolism</keyword>
<feature type="binding site" evidence="15">
    <location>
        <position position="105"/>
    </location>
    <ligand>
        <name>substrate</name>
    </ligand>
</feature>
<dbReference type="InterPro" id="IPR013328">
    <property type="entry name" value="6PGD_dom2"/>
</dbReference>
<evidence type="ECO:0000256" key="17">
    <source>
        <dbReference type="RuleBase" id="RU000437"/>
    </source>
</evidence>
<dbReference type="PRINTS" id="PR00077">
    <property type="entry name" value="GPDHDRGNASE"/>
</dbReference>
<reference evidence="20" key="2">
    <citation type="journal article" date="2021" name="PeerJ">
        <title>Extensive microbial diversity within the chicken gut microbiome revealed by metagenomics and culture.</title>
        <authorList>
            <person name="Gilroy R."/>
            <person name="Ravi A."/>
            <person name="Getino M."/>
            <person name="Pursley I."/>
            <person name="Horton D.L."/>
            <person name="Alikhan N.F."/>
            <person name="Baker D."/>
            <person name="Gharbi K."/>
            <person name="Hall N."/>
            <person name="Watson M."/>
            <person name="Adriaenssens E.M."/>
            <person name="Foster-Nyarko E."/>
            <person name="Jarju S."/>
            <person name="Secka A."/>
            <person name="Antonio M."/>
            <person name="Oren A."/>
            <person name="Chaudhuri R.R."/>
            <person name="La Ragione R."/>
            <person name="Hildebrand F."/>
            <person name="Pallen M.J."/>
        </authorList>
    </citation>
    <scope>NUCLEOTIDE SEQUENCE</scope>
    <source>
        <strain evidence="20">4509</strain>
    </source>
</reference>
<dbReference type="Proteomes" id="UP000824082">
    <property type="component" value="Unassembled WGS sequence"/>
</dbReference>
<feature type="binding site" evidence="13">
    <location>
        <position position="252"/>
    </location>
    <ligand>
        <name>NADPH</name>
        <dbReference type="ChEBI" id="CHEBI:57783"/>
    </ligand>
</feature>
<keyword evidence="3 13" id="KW-0521">NADP</keyword>
<evidence type="ECO:0000256" key="4">
    <source>
        <dbReference type="ARBA" id="ARBA00023002"/>
    </source>
</evidence>
<dbReference type="GO" id="GO:0008654">
    <property type="term" value="P:phospholipid biosynthetic process"/>
    <property type="evidence" value="ECO:0007669"/>
    <property type="project" value="UniProtKB-KW"/>
</dbReference>
<dbReference type="InterPro" id="IPR006109">
    <property type="entry name" value="G3P_DH_NAD-dep_C"/>
</dbReference>